<dbReference type="AlphaFoldDB" id="A0A415GSA7"/>
<sequence>MKLIVDSGSTKTDWCFAQSSDTYVLVQTDGINPIVQSFDEIVSVVQDQMLTRAKQQFVDVASLDNVFFYGAGCTPEHSHIVEEALHSALGESVSVYVESDLLAAARALCGTHPGIACILGTGSNSCYFDGDKIKEHTPALGYILGDEGSGAVLGRTFLNGILKGTLPQELRDEFFEEYHTSQADIINNVYHSALPNRFLASLSKFILPRISNEKLEALVVWNFESFIINNVKNYAYAEPVINAVGSVAYLYHKQLEQAANRQGYRLGKILKSPLEGLLKYHFVNN</sequence>
<keyword evidence="2" id="KW-1185">Reference proteome</keyword>
<dbReference type="InterPro" id="IPR052519">
    <property type="entry name" value="Euk-type_GlcNAc_Kinase"/>
</dbReference>
<evidence type="ECO:0000313" key="1">
    <source>
        <dbReference type="EMBL" id="RHK53281.1"/>
    </source>
</evidence>
<evidence type="ECO:0000313" key="2">
    <source>
        <dbReference type="Proteomes" id="UP000286598"/>
    </source>
</evidence>
<dbReference type="CDD" id="cd24079">
    <property type="entry name" value="ASKHA_NBD_PG1100-like"/>
    <property type="match status" value="1"/>
</dbReference>
<accession>A0A415GSA7</accession>
<dbReference type="Gene3D" id="1.10.720.160">
    <property type="match status" value="1"/>
</dbReference>
<dbReference type="EMBL" id="QRNO01000001">
    <property type="protein sequence ID" value="RHK53281.1"/>
    <property type="molecule type" value="Genomic_DNA"/>
</dbReference>
<dbReference type="OrthoDB" id="871343at2"/>
<dbReference type="Gene3D" id="3.30.420.40">
    <property type="match status" value="2"/>
</dbReference>
<dbReference type="PANTHER" id="PTHR43190">
    <property type="entry name" value="N-ACETYL-D-GLUCOSAMINE KINASE"/>
    <property type="match status" value="1"/>
</dbReference>
<dbReference type="SUPFAM" id="SSF53067">
    <property type="entry name" value="Actin-like ATPase domain"/>
    <property type="match status" value="2"/>
</dbReference>
<dbReference type="InterPro" id="IPR043129">
    <property type="entry name" value="ATPase_NBD"/>
</dbReference>
<name>A0A415GSA7_9BACT</name>
<dbReference type="PANTHER" id="PTHR43190:SF3">
    <property type="entry name" value="N-ACETYL-D-GLUCOSAMINE KINASE"/>
    <property type="match status" value="1"/>
</dbReference>
<organism evidence="1 2">
    <name type="scientific">Leyella stercorea</name>
    <dbReference type="NCBI Taxonomy" id="363265"/>
    <lineage>
        <taxon>Bacteria</taxon>
        <taxon>Pseudomonadati</taxon>
        <taxon>Bacteroidota</taxon>
        <taxon>Bacteroidia</taxon>
        <taxon>Bacteroidales</taxon>
        <taxon>Prevotellaceae</taxon>
        <taxon>Leyella</taxon>
    </lineage>
</organism>
<comment type="caution">
    <text evidence="1">The sequence shown here is derived from an EMBL/GenBank/DDBJ whole genome shotgun (WGS) entry which is preliminary data.</text>
</comment>
<gene>
    <name evidence="1" type="ORF">DW060_00135</name>
</gene>
<dbReference type="Proteomes" id="UP000286598">
    <property type="component" value="Unassembled WGS sequence"/>
</dbReference>
<reference evidence="1 2" key="1">
    <citation type="submission" date="2018-08" db="EMBL/GenBank/DDBJ databases">
        <title>A genome reference for cultivated species of the human gut microbiota.</title>
        <authorList>
            <person name="Zou Y."/>
            <person name="Xue W."/>
            <person name="Luo G."/>
        </authorList>
    </citation>
    <scope>NUCLEOTIDE SEQUENCE [LARGE SCALE GENOMIC DNA]</scope>
    <source>
        <strain evidence="1 2">AF42-9</strain>
    </source>
</reference>
<protein>
    <submittedName>
        <fullName evidence="1">ATPase</fullName>
    </submittedName>
</protein>
<proteinExistence type="predicted"/>